<dbReference type="InterPro" id="IPR006047">
    <property type="entry name" value="GH13_cat_dom"/>
</dbReference>
<evidence type="ECO:0000256" key="1">
    <source>
        <dbReference type="SAM" id="MobiDB-lite"/>
    </source>
</evidence>
<protein>
    <submittedName>
        <fullName evidence="3">Malto-oligosyltrehalose synthase</fullName>
        <ecNumber evidence="3">5.4.99.15</ecNumber>
    </submittedName>
</protein>
<dbReference type="PATRIC" id="fig|442562.3.peg.3259"/>
<feature type="compositionally biased region" description="Low complexity" evidence="1">
    <location>
        <begin position="267"/>
        <end position="281"/>
    </location>
</feature>
<dbReference type="EMBL" id="AOSK01000091">
    <property type="protein sequence ID" value="EYD75217.1"/>
    <property type="molecule type" value="Genomic_DNA"/>
</dbReference>
<accession>A0A017HL36</accession>
<feature type="domain" description="Glycosyl hydrolase family 13 catalytic" evidence="2">
    <location>
        <begin position="1"/>
        <end position="284"/>
    </location>
</feature>
<dbReference type="Gene3D" id="3.30.1590.10">
    <property type="entry name" value="Maltooligosyl trehalose synthase, domain 2"/>
    <property type="match status" value="1"/>
</dbReference>
<organism evidence="3 4">
    <name type="scientific">Rubellimicrobium mesophilum DSM 19309</name>
    <dbReference type="NCBI Taxonomy" id="442562"/>
    <lineage>
        <taxon>Bacteria</taxon>
        <taxon>Pseudomonadati</taxon>
        <taxon>Pseudomonadota</taxon>
        <taxon>Alphaproteobacteria</taxon>
        <taxon>Rhodobacterales</taxon>
        <taxon>Roseobacteraceae</taxon>
        <taxon>Rubellimicrobium</taxon>
    </lineage>
</organism>
<dbReference type="GO" id="GO:0047470">
    <property type="term" value="F:(1,4)-alpha-D-glucan 1-alpha-D-glucosylmutase activity"/>
    <property type="evidence" value="ECO:0007669"/>
    <property type="project" value="UniProtKB-EC"/>
</dbReference>
<dbReference type="HOGENOM" id="CLU_917937_0_0_5"/>
<feature type="region of interest" description="Disordered" evidence="1">
    <location>
        <begin position="263"/>
        <end position="303"/>
    </location>
</feature>
<evidence type="ECO:0000259" key="2">
    <source>
        <dbReference type="SMART" id="SM00642"/>
    </source>
</evidence>
<dbReference type="Proteomes" id="UP000019666">
    <property type="component" value="Unassembled WGS sequence"/>
</dbReference>
<dbReference type="GO" id="GO:0030980">
    <property type="term" value="P:alpha-glucan catabolic process"/>
    <property type="evidence" value="ECO:0007669"/>
    <property type="project" value="TreeGrafter"/>
</dbReference>
<gene>
    <name evidence="3" type="ORF">Rumeso_03313</name>
</gene>
<dbReference type="InterPro" id="IPR017853">
    <property type="entry name" value="GH"/>
</dbReference>
<dbReference type="SUPFAM" id="SSF51445">
    <property type="entry name" value="(Trans)glycosidases"/>
    <property type="match status" value="1"/>
</dbReference>
<proteinExistence type="predicted"/>
<dbReference type="AlphaFoldDB" id="A0A017HL36"/>
<name>A0A017HL36_9RHOB</name>
<dbReference type="GO" id="GO:0005992">
    <property type="term" value="P:trehalose biosynthetic process"/>
    <property type="evidence" value="ECO:0007669"/>
    <property type="project" value="TreeGrafter"/>
</dbReference>
<dbReference type="RefSeq" id="WP_082483322.1">
    <property type="nucleotide sequence ID" value="NZ_KK088553.1"/>
</dbReference>
<dbReference type="SMART" id="SM00642">
    <property type="entry name" value="Aamy"/>
    <property type="match status" value="1"/>
</dbReference>
<dbReference type="OrthoDB" id="9761577at2"/>
<evidence type="ECO:0000313" key="4">
    <source>
        <dbReference type="Proteomes" id="UP000019666"/>
    </source>
</evidence>
<dbReference type="PANTHER" id="PTHR10357:SF216">
    <property type="entry name" value="MALTOOLIGOSYL TREHALOSE SYNTHASE-RELATED"/>
    <property type="match status" value="1"/>
</dbReference>
<dbReference type="Gene3D" id="3.30.750.90">
    <property type="match status" value="1"/>
</dbReference>
<dbReference type="EC" id="5.4.99.15" evidence="3"/>
<comment type="caution">
    <text evidence="3">The sequence shown here is derived from an EMBL/GenBank/DDBJ whole genome shotgun (WGS) entry which is preliminary data.</text>
</comment>
<keyword evidence="3" id="KW-0413">Isomerase</keyword>
<dbReference type="Pfam" id="PF00128">
    <property type="entry name" value="Alpha-amylase"/>
    <property type="match status" value="1"/>
</dbReference>
<sequence>MTLPRATYRLQLREGMTFAKARERLGPLKALGITHLYLSPIFTAATGSSHGYDVTDPTEVEPCLGGREGFEALSRAAQDHGLGIVIDIVPNHTAFSLDNPWLRDVLRHGERSRWARHFDIDWGAGRLVLPFLPEPFEAMLEAGRIEAREGEDGPILCAGDLEIPLTPHPLTDEERAGEPGALRDLHARQAWRLAHWELERDGVTHRRFFNVTGLIGMRVEDEQVFEDTHALILDLVRGGWIQGLRVDHVDGLADPANIWGGSARRWATSPSGSRRSSWARSACRHGRSRAPPATRPARPSPAS</sequence>
<evidence type="ECO:0000313" key="3">
    <source>
        <dbReference type="EMBL" id="EYD75217.1"/>
    </source>
</evidence>
<keyword evidence="4" id="KW-1185">Reference proteome</keyword>
<reference evidence="3 4" key="1">
    <citation type="submission" date="2013-02" db="EMBL/GenBank/DDBJ databases">
        <authorList>
            <person name="Fiebig A."/>
            <person name="Goeker M."/>
            <person name="Klenk H.-P.P."/>
        </authorList>
    </citation>
    <scope>NUCLEOTIDE SEQUENCE [LARGE SCALE GENOMIC DNA]</scope>
    <source>
        <strain evidence="3 4">DSM 19309</strain>
    </source>
</reference>
<dbReference type="PANTHER" id="PTHR10357">
    <property type="entry name" value="ALPHA-AMYLASE FAMILY MEMBER"/>
    <property type="match status" value="1"/>
</dbReference>
<dbReference type="STRING" id="442562.Rumeso_03313"/>